<dbReference type="AlphaFoldDB" id="A0A7E4V8X4"/>
<feature type="transmembrane region" description="Helical" evidence="1">
    <location>
        <begin position="255"/>
        <end position="277"/>
    </location>
</feature>
<dbReference type="WBParaSite" id="Pan_g1804.t1">
    <property type="protein sequence ID" value="Pan_g1804.t1"/>
    <property type="gene ID" value="Pan_g1804"/>
</dbReference>
<accession>A0A7E4V8X4</accession>
<dbReference type="Proteomes" id="UP000492821">
    <property type="component" value="Unassembled WGS sequence"/>
</dbReference>
<sequence>MTMPFIEYENDNLPISNLPYGFTRRLINLTSTAEGDKIDVACPNIVPIRDRRHISFNQVYITDSQLVYDIAVKEEAESIEIDYLTRLSDGPLTINPSWESVLLVYNIVAKNEYLGINDTLILYFTSTESYDRLIPLISGTYSRLILYGNFTWAQVHHLLHSKVKQVRIMGKVKVNPEDYDNVIKLVLRFASDLDHKLSFRIKDCFPPELMERINEICANHETHSLVQILVYVGLIAVFGYNIDASYGNDRSVPHFMIKVLFCGFTLCILLVFFPGFANLTNYWPKDVKIYVKVNYPWMVENDDGNDNDSDDDHDDDD</sequence>
<protein>
    <submittedName>
        <fullName evidence="3">Recep_L_domain domain-containing protein</fullName>
    </submittedName>
</protein>
<feature type="transmembrane region" description="Helical" evidence="1">
    <location>
        <begin position="224"/>
        <end position="243"/>
    </location>
</feature>
<evidence type="ECO:0000313" key="2">
    <source>
        <dbReference type="Proteomes" id="UP000492821"/>
    </source>
</evidence>
<keyword evidence="1" id="KW-0472">Membrane</keyword>
<name>A0A7E4V8X4_PANRE</name>
<evidence type="ECO:0000256" key="1">
    <source>
        <dbReference type="SAM" id="Phobius"/>
    </source>
</evidence>
<reference evidence="3" key="2">
    <citation type="submission" date="2020-10" db="UniProtKB">
        <authorList>
            <consortium name="WormBaseParasite"/>
        </authorList>
    </citation>
    <scope>IDENTIFICATION</scope>
</reference>
<keyword evidence="2" id="KW-1185">Reference proteome</keyword>
<keyword evidence="1" id="KW-0812">Transmembrane</keyword>
<keyword evidence="1" id="KW-1133">Transmembrane helix</keyword>
<reference evidence="2" key="1">
    <citation type="journal article" date="2013" name="Genetics">
        <title>The draft genome and transcriptome of Panagrellus redivivus are shaped by the harsh demands of a free-living lifestyle.</title>
        <authorList>
            <person name="Srinivasan J."/>
            <person name="Dillman A.R."/>
            <person name="Macchietto M.G."/>
            <person name="Heikkinen L."/>
            <person name="Lakso M."/>
            <person name="Fracchia K.M."/>
            <person name="Antoshechkin I."/>
            <person name="Mortazavi A."/>
            <person name="Wong G."/>
            <person name="Sternberg P.W."/>
        </authorList>
    </citation>
    <scope>NUCLEOTIDE SEQUENCE [LARGE SCALE GENOMIC DNA]</scope>
    <source>
        <strain evidence="2">MT8872</strain>
    </source>
</reference>
<organism evidence="2 3">
    <name type="scientific">Panagrellus redivivus</name>
    <name type="common">Microworm</name>
    <dbReference type="NCBI Taxonomy" id="6233"/>
    <lineage>
        <taxon>Eukaryota</taxon>
        <taxon>Metazoa</taxon>
        <taxon>Ecdysozoa</taxon>
        <taxon>Nematoda</taxon>
        <taxon>Chromadorea</taxon>
        <taxon>Rhabditida</taxon>
        <taxon>Tylenchina</taxon>
        <taxon>Panagrolaimomorpha</taxon>
        <taxon>Panagrolaimoidea</taxon>
        <taxon>Panagrolaimidae</taxon>
        <taxon>Panagrellus</taxon>
    </lineage>
</organism>
<proteinExistence type="predicted"/>
<evidence type="ECO:0000313" key="3">
    <source>
        <dbReference type="WBParaSite" id="Pan_g1804.t1"/>
    </source>
</evidence>